<dbReference type="FunFam" id="1.25.40.10:FF:002246">
    <property type="entry name" value="Os01g0301700 protein"/>
    <property type="match status" value="1"/>
</dbReference>
<feature type="region of interest" description="Disordered" evidence="7">
    <location>
        <begin position="1"/>
        <end position="39"/>
    </location>
</feature>
<comment type="similarity">
    <text evidence="2">Belongs to the PPR family. P subfamily.</text>
</comment>
<comment type="subcellular location">
    <subcellularLocation>
        <location evidence="1">Mitochondrion</location>
    </subcellularLocation>
</comment>
<name>A0A0D9V027_9ORYZ</name>
<dbReference type="GO" id="GO:0005739">
    <property type="term" value="C:mitochondrion"/>
    <property type="evidence" value="ECO:0007669"/>
    <property type="project" value="UniProtKB-SubCell"/>
</dbReference>
<evidence type="ECO:0000256" key="1">
    <source>
        <dbReference type="ARBA" id="ARBA00004173"/>
    </source>
</evidence>
<feature type="repeat" description="PPR" evidence="6">
    <location>
        <begin position="184"/>
        <end position="218"/>
    </location>
</feature>
<feature type="repeat" description="PPR" evidence="6">
    <location>
        <begin position="596"/>
        <end position="630"/>
    </location>
</feature>
<protein>
    <recommendedName>
        <fullName evidence="10">Pentacotripeptide-repeat region of PRORP domain-containing protein</fullName>
    </recommendedName>
</protein>
<evidence type="ECO:0008006" key="10">
    <source>
        <dbReference type="Google" id="ProtNLM"/>
    </source>
</evidence>
<dbReference type="NCBIfam" id="TIGR00756">
    <property type="entry name" value="PPR"/>
    <property type="match status" value="3"/>
</dbReference>
<dbReference type="Gramene" id="LPERR01G11620.3">
    <property type="protein sequence ID" value="LPERR01G11620.3"/>
    <property type="gene ID" value="LPERR01G11620"/>
</dbReference>
<reference evidence="8" key="3">
    <citation type="submission" date="2015-04" db="UniProtKB">
        <authorList>
            <consortium name="EnsemblPlants"/>
        </authorList>
    </citation>
    <scope>IDENTIFICATION</scope>
</reference>
<evidence type="ECO:0000256" key="7">
    <source>
        <dbReference type="SAM" id="MobiDB-lite"/>
    </source>
</evidence>
<evidence type="ECO:0000256" key="5">
    <source>
        <dbReference type="ARBA" id="ARBA00023128"/>
    </source>
</evidence>
<evidence type="ECO:0000256" key="2">
    <source>
        <dbReference type="ARBA" id="ARBA00007626"/>
    </source>
</evidence>
<keyword evidence="5" id="KW-0496">Mitochondrion</keyword>
<evidence type="ECO:0000256" key="3">
    <source>
        <dbReference type="ARBA" id="ARBA00022737"/>
    </source>
</evidence>
<feature type="repeat" description="PPR" evidence="6">
    <location>
        <begin position="149"/>
        <end position="183"/>
    </location>
</feature>
<sequence>MLRSAATAARRRVSVSPTLGRQGRALLHASPEQKARPERRPPLKAWWPLYARLSAHLAVPSPSEAMAEELEQWLRERRPLSEDQILSCVRKFRKHKQNRHALQLMDWMEAHGLNLQLKHQALRLDLVSKVNGIHAAEEYFRNLPDIFRSMQTYSCLLNCYAEHGMAEKGLELYENMKAMNIVSDVLVYNNLMCLYLKTGQPEKIPTTFVKTIENGIQPNNFSYFVLTESYIMMNDIESAEKVLKELEKVNSVPWSLYTTIANGYIKLQQFDKAELALKKAEEVQDKHDAFSWHCLLSNYASCGNLAEVKRIWESLKSAFKKCSNRSYLVMLKALKKLDDFDSLQQIFQEWESNHERYDMKIPNVIIQAYLDKGMTDKAEAMLQTTIVQGHYNYGTFCIFADFYLEKSKINEALQLWRDAKNMVKGQYRVPAKLVNRFLKHLEHSKDADAMETFCECLRKLDCLDAEAYEALIRTYISAGRTNPSIAQRIKDDRVDIRPEMAELLRIVSSERGKELMDWMVNTKGMKISYAEHAIRLDLIYYVHGIEAVEQYFADLPDSAKNYRTYGMLLNCYCSAKMEEKATYIYSKMEELGISSGTLPINNLMSLYMKLGQHKKVTNLFEEMKVKNVKPDNLTCCLLMSTYAALNKIDAVEEVLKEMEENDVALGWSAYSTLASIYVNAGMVKKAESALKKLEGLVDIHDCRKPFDFLLSLYASLNNLSEVNRIWNVINTTFRKTNFSYLLMLQALYRPYDTDRMKQIYEYWKSIYENYDPRLTNMMTQAHLRNGMDKEAELLWATTKGKGANFNSKTCELFLEHYLGKGDVASASNWLENMAKLPKNHWKLDQEKMCCFLKYFEEHKDVEGAERFCNCLSMLGCIDGKTYESLQRSYFPTDKASHSCHQQIKEDYVDSA</sequence>
<evidence type="ECO:0000313" key="9">
    <source>
        <dbReference type="Proteomes" id="UP000032180"/>
    </source>
</evidence>
<evidence type="ECO:0000313" key="8">
    <source>
        <dbReference type="EnsemblPlants" id="LPERR01G11620.3"/>
    </source>
</evidence>
<feature type="repeat" description="PPR" evidence="6">
    <location>
        <begin position="631"/>
        <end position="665"/>
    </location>
</feature>
<evidence type="ECO:0000256" key="4">
    <source>
        <dbReference type="ARBA" id="ARBA00022946"/>
    </source>
</evidence>
<reference evidence="8 9" key="1">
    <citation type="submission" date="2012-08" db="EMBL/GenBank/DDBJ databases">
        <title>Oryza genome evolution.</title>
        <authorList>
            <person name="Wing R.A."/>
        </authorList>
    </citation>
    <scope>NUCLEOTIDE SEQUENCE</scope>
</reference>
<reference evidence="9" key="2">
    <citation type="submission" date="2013-12" db="EMBL/GenBank/DDBJ databases">
        <authorList>
            <person name="Yu Y."/>
            <person name="Lee S."/>
            <person name="de Baynast K."/>
            <person name="Wissotski M."/>
            <person name="Liu L."/>
            <person name="Talag J."/>
            <person name="Goicoechea J."/>
            <person name="Angelova A."/>
            <person name="Jetty R."/>
            <person name="Kudrna D."/>
            <person name="Golser W."/>
            <person name="Rivera L."/>
            <person name="Zhang J."/>
            <person name="Wing R."/>
        </authorList>
    </citation>
    <scope>NUCLEOTIDE SEQUENCE</scope>
</reference>
<dbReference type="SMART" id="SM00028">
    <property type="entry name" value="TPR"/>
    <property type="match status" value="2"/>
</dbReference>
<accession>A0A0D9V027</accession>
<proteinExistence type="inferred from homology"/>
<dbReference type="InterPro" id="IPR002885">
    <property type="entry name" value="PPR_rpt"/>
</dbReference>
<keyword evidence="9" id="KW-1185">Reference proteome</keyword>
<evidence type="ECO:0000256" key="6">
    <source>
        <dbReference type="PROSITE-ProRule" id="PRU00708"/>
    </source>
</evidence>
<organism evidence="8 9">
    <name type="scientific">Leersia perrieri</name>
    <dbReference type="NCBI Taxonomy" id="77586"/>
    <lineage>
        <taxon>Eukaryota</taxon>
        <taxon>Viridiplantae</taxon>
        <taxon>Streptophyta</taxon>
        <taxon>Embryophyta</taxon>
        <taxon>Tracheophyta</taxon>
        <taxon>Spermatophyta</taxon>
        <taxon>Magnoliopsida</taxon>
        <taxon>Liliopsida</taxon>
        <taxon>Poales</taxon>
        <taxon>Poaceae</taxon>
        <taxon>BOP clade</taxon>
        <taxon>Oryzoideae</taxon>
        <taxon>Oryzeae</taxon>
        <taxon>Oryzinae</taxon>
        <taxon>Leersia</taxon>
    </lineage>
</organism>
<dbReference type="FunFam" id="1.25.40.10:FF:000618">
    <property type="entry name" value="Pentatricopeptide repeat-containing protein mitochondrial"/>
    <property type="match status" value="1"/>
</dbReference>
<dbReference type="Pfam" id="PF01535">
    <property type="entry name" value="PPR"/>
    <property type="match status" value="3"/>
</dbReference>
<dbReference type="Proteomes" id="UP000032180">
    <property type="component" value="Chromosome 1"/>
</dbReference>
<dbReference type="Gene3D" id="1.25.40.10">
    <property type="entry name" value="Tetratricopeptide repeat domain"/>
    <property type="match status" value="4"/>
</dbReference>
<dbReference type="PROSITE" id="PS51375">
    <property type="entry name" value="PPR"/>
    <property type="match status" value="5"/>
</dbReference>
<dbReference type="EnsemblPlants" id="LPERR01G11620.3">
    <property type="protein sequence ID" value="LPERR01G11620.3"/>
    <property type="gene ID" value="LPERR01G11620"/>
</dbReference>
<dbReference type="PANTHER" id="PTHR45717">
    <property type="entry name" value="OS12G0527900 PROTEIN"/>
    <property type="match status" value="1"/>
</dbReference>
<dbReference type="GO" id="GO:0003729">
    <property type="term" value="F:mRNA binding"/>
    <property type="evidence" value="ECO:0007669"/>
    <property type="project" value="UniProtKB-ARBA"/>
</dbReference>
<dbReference type="InterPro" id="IPR011990">
    <property type="entry name" value="TPR-like_helical_dom_sf"/>
</dbReference>
<dbReference type="Pfam" id="PF13041">
    <property type="entry name" value="PPR_2"/>
    <property type="match status" value="1"/>
</dbReference>
<dbReference type="InterPro" id="IPR019734">
    <property type="entry name" value="TPR_rpt"/>
</dbReference>
<feature type="repeat" description="PPR" evidence="6">
    <location>
        <begin position="561"/>
        <end position="595"/>
    </location>
</feature>
<dbReference type="PANTHER" id="PTHR45717:SF9">
    <property type="entry name" value="OS01G0301700 PROTEIN"/>
    <property type="match status" value="1"/>
</dbReference>
<keyword evidence="3" id="KW-0677">Repeat</keyword>
<dbReference type="AlphaFoldDB" id="A0A0D9V027"/>
<dbReference type="SUPFAM" id="SSF48452">
    <property type="entry name" value="TPR-like"/>
    <property type="match status" value="1"/>
</dbReference>
<dbReference type="FunFam" id="1.25.40.10:FF:000385">
    <property type="entry name" value="Pentatricopeptide repeat-containing protein mitochondrial"/>
    <property type="match status" value="1"/>
</dbReference>
<keyword evidence="4" id="KW-0809">Transit peptide</keyword>